<evidence type="ECO:0000313" key="1">
    <source>
        <dbReference type="EMBL" id="MCG9025667.1"/>
    </source>
</evidence>
<organism evidence="1 2">
    <name type="scientific">Laribacter hongkongensis</name>
    <dbReference type="NCBI Taxonomy" id="168471"/>
    <lineage>
        <taxon>Bacteria</taxon>
        <taxon>Pseudomonadati</taxon>
        <taxon>Pseudomonadota</taxon>
        <taxon>Betaproteobacteria</taxon>
        <taxon>Neisseriales</taxon>
        <taxon>Aquaspirillaceae</taxon>
        <taxon>Laribacter</taxon>
    </lineage>
</organism>
<protein>
    <submittedName>
        <fullName evidence="1">Uncharacterized protein</fullName>
    </submittedName>
</protein>
<reference evidence="1 2" key="1">
    <citation type="submission" date="2021-10" db="EMBL/GenBank/DDBJ databases">
        <title>Whole-genome sequencing analysis of Laribacter hongkongensis: virulence gene profiles, carbohydrate-active enzyme prediction, and antimicrobial resistance characterization.</title>
        <authorList>
            <person name="Yuan P."/>
            <person name="Zhan Y."/>
            <person name="Chen D."/>
        </authorList>
    </citation>
    <scope>NUCLEOTIDE SEQUENCE [LARGE SCALE GENOMIC DNA]</scope>
    <source>
        <strain evidence="1 2">W67</strain>
    </source>
</reference>
<dbReference type="RefSeq" id="WP_239893856.1">
    <property type="nucleotide sequence ID" value="NZ_JAJAXM010000009.1"/>
</dbReference>
<proteinExistence type="predicted"/>
<dbReference type="EMBL" id="JAJAXM010000009">
    <property type="protein sequence ID" value="MCG9025667.1"/>
    <property type="molecule type" value="Genomic_DNA"/>
</dbReference>
<comment type="caution">
    <text evidence="1">The sequence shown here is derived from an EMBL/GenBank/DDBJ whole genome shotgun (WGS) entry which is preliminary data.</text>
</comment>
<accession>A0ABD4SRP0</accession>
<gene>
    <name evidence="1" type="ORF">LH440_07080</name>
</gene>
<evidence type="ECO:0000313" key="2">
    <source>
        <dbReference type="Proteomes" id="UP001200247"/>
    </source>
</evidence>
<sequence length="99" mass="10716">MTALARSLRGCFVPACGLPDMRQAFGGLNLGWTGIKDRVGGAGRRDEQLIRHGDQPLKRCGCLAAPVLAKAESCREYLEHDRQPIHCAIKAPGLHVALQ</sequence>
<dbReference type="AlphaFoldDB" id="A0ABD4SRP0"/>
<name>A0ABD4SRP0_9NEIS</name>
<dbReference type="Proteomes" id="UP001200247">
    <property type="component" value="Unassembled WGS sequence"/>
</dbReference>